<proteinExistence type="predicted"/>
<accession>A0ABD4DWG8</accession>
<dbReference type="Proteomes" id="UP000057910">
    <property type="component" value="Unassembled WGS sequence"/>
</dbReference>
<dbReference type="RefSeq" id="WP_060041257.1">
    <property type="nucleotide sequence ID" value="NZ_LPAD01000094.1"/>
</dbReference>
<gene>
    <name evidence="1" type="ORF">WJ68_23460</name>
</gene>
<evidence type="ECO:0000313" key="1">
    <source>
        <dbReference type="EMBL" id="KVN77976.1"/>
    </source>
</evidence>
<dbReference type="Gene3D" id="3.40.50.2000">
    <property type="entry name" value="Glycogen Phosphorylase B"/>
    <property type="match status" value="1"/>
</dbReference>
<dbReference type="AlphaFoldDB" id="A0ABD4DWG8"/>
<comment type="caution">
    <text evidence="1">The sequence shown here is derived from an EMBL/GenBank/DDBJ whole genome shotgun (WGS) entry which is preliminary data.</text>
</comment>
<dbReference type="SUPFAM" id="SSF53756">
    <property type="entry name" value="UDP-Glycosyltransferase/glycogen phosphorylase"/>
    <property type="match status" value="1"/>
</dbReference>
<protein>
    <submittedName>
        <fullName evidence="1">Uncharacterized protein</fullName>
    </submittedName>
</protein>
<sequence length="139" mass="15297">METFAAASNSSAAENQDIHWIVLQLGREMQRRLADDLSQTTTNIDSATDQHSLAALLSAAADVVVSVDSGLLHLAASLNLPTILLSPLHGDWRYERLPTSTAWYPSVRIVRQPVIGAWDTTVADARRILGRWHRTGRLS</sequence>
<organism evidence="1 2">
    <name type="scientific">Burkholderia ubonensis</name>
    <dbReference type="NCBI Taxonomy" id="101571"/>
    <lineage>
        <taxon>Bacteria</taxon>
        <taxon>Pseudomonadati</taxon>
        <taxon>Pseudomonadota</taxon>
        <taxon>Betaproteobacteria</taxon>
        <taxon>Burkholderiales</taxon>
        <taxon>Burkholderiaceae</taxon>
        <taxon>Burkholderia</taxon>
        <taxon>Burkholderia cepacia complex</taxon>
    </lineage>
</organism>
<reference evidence="1 2" key="1">
    <citation type="submission" date="2015-11" db="EMBL/GenBank/DDBJ databases">
        <title>Expanding the genomic diversity of Burkholderia species for the development of highly accurate diagnostics.</title>
        <authorList>
            <person name="Sahl J."/>
            <person name="Keim P."/>
            <person name="Wagner D."/>
        </authorList>
    </citation>
    <scope>NUCLEOTIDE SEQUENCE [LARGE SCALE GENOMIC DNA]</scope>
    <source>
        <strain evidence="1 2">MSMB1585WGS</strain>
    </source>
</reference>
<dbReference type="EMBL" id="LPAD01000094">
    <property type="protein sequence ID" value="KVN77976.1"/>
    <property type="molecule type" value="Genomic_DNA"/>
</dbReference>
<dbReference type="Pfam" id="PF01075">
    <property type="entry name" value="Glyco_transf_9"/>
    <property type="match status" value="1"/>
</dbReference>
<name>A0ABD4DWG8_9BURK</name>
<dbReference type="InterPro" id="IPR002201">
    <property type="entry name" value="Glyco_trans_9"/>
</dbReference>
<evidence type="ECO:0000313" key="2">
    <source>
        <dbReference type="Proteomes" id="UP000057910"/>
    </source>
</evidence>